<organism evidence="1">
    <name type="scientific">marine metagenome</name>
    <dbReference type="NCBI Taxonomy" id="408172"/>
    <lineage>
        <taxon>unclassified sequences</taxon>
        <taxon>metagenomes</taxon>
        <taxon>ecological metagenomes</taxon>
    </lineage>
</organism>
<gene>
    <name evidence="1" type="ORF">METZ01_LOCUS123149</name>
</gene>
<name>A0A381Y013_9ZZZZ</name>
<dbReference type="EMBL" id="UINC01016986">
    <property type="protein sequence ID" value="SVA70295.1"/>
    <property type="molecule type" value="Genomic_DNA"/>
</dbReference>
<sequence>MTKHTALWHNFSRPNCYDLTPYDETIVMDTDYIVGNNHLLKCFQSNADFLINKDAEYINYQHREDLIDKNVSDSSIPMYWATVFFFRKTKKMKTFFELIKHIKNNWSFYRFTYQIIGQNYRNDHSFSIAIHMLNDFEETNWPMNLPGKLYYITDRDDVIHFDGSWKLMLSIDTKKYYPCKVNGMDLHIMNKLALNRAIMYDRWIKEEQV</sequence>
<evidence type="ECO:0008006" key="2">
    <source>
        <dbReference type="Google" id="ProtNLM"/>
    </source>
</evidence>
<evidence type="ECO:0000313" key="1">
    <source>
        <dbReference type="EMBL" id="SVA70295.1"/>
    </source>
</evidence>
<proteinExistence type="predicted"/>
<reference evidence="1" key="1">
    <citation type="submission" date="2018-05" db="EMBL/GenBank/DDBJ databases">
        <authorList>
            <person name="Lanie J.A."/>
            <person name="Ng W.-L."/>
            <person name="Kazmierczak K.M."/>
            <person name="Andrzejewski T.M."/>
            <person name="Davidsen T.M."/>
            <person name="Wayne K.J."/>
            <person name="Tettelin H."/>
            <person name="Glass J.I."/>
            <person name="Rusch D."/>
            <person name="Podicherti R."/>
            <person name="Tsui H.-C.T."/>
            <person name="Winkler M.E."/>
        </authorList>
    </citation>
    <scope>NUCLEOTIDE SEQUENCE</scope>
</reference>
<protein>
    <recommendedName>
        <fullName evidence="2">Nucleotide-diphospho-sugar transferase domain-containing protein</fullName>
    </recommendedName>
</protein>
<dbReference type="AlphaFoldDB" id="A0A381Y013"/>
<accession>A0A381Y013</accession>